<evidence type="ECO:0000313" key="2">
    <source>
        <dbReference type="Proteomes" id="UP000549695"/>
    </source>
</evidence>
<evidence type="ECO:0008006" key="3">
    <source>
        <dbReference type="Google" id="ProtNLM"/>
    </source>
</evidence>
<dbReference type="GeneID" id="98055556"/>
<gene>
    <name evidence="1" type="ORF">HDA37_002906</name>
</gene>
<dbReference type="EMBL" id="JACCCZ010000001">
    <property type="protein sequence ID" value="NYG02621.1"/>
    <property type="molecule type" value="Genomic_DNA"/>
</dbReference>
<dbReference type="Proteomes" id="UP000549695">
    <property type="component" value="Unassembled WGS sequence"/>
</dbReference>
<dbReference type="RefSeq" id="WP_256493718.1">
    <property type="nucleotide sequence ID" value="NZ_BAAAJZ010000003.1"/>
</dbReference>
<keyword evidence="2" id="KW-1185">Reference proteome</keyword>
<name>A0A852W5F4_PSEA5</name>
<sequence>MDEDLAVGAVLGDFEIRGRLGAGGWGSCCGPTTAATAARSR</sequence>
<comment type="caution">
    <text evidence="1">The sequence shown here is derived from an EMBL/GenBank/DDBJ whole genome shotgun (WGS) entry which is preliminary data.</text>
</comment>
<accession>A0A852W5F4</accession>
<proteinExistence type="predicted"/>
<evidence type="ECO:0000313" key="1">
    <source>
        <dbReference type="EMBL" id="NYG02621.1"/>
    </source>
</evidence>
<organism evidence="1 2">
    <name type="scientific">Pseudonocardia alni</name>
    <name type="common">Amycolata alni</name>
    <dbReference type="NCBI Taxonomy" id="33907"/>
    <lineage>
        <taxon>Bacteria</taxon>
        <taxon>Bacillati</taxon>
        <taxon>Actinomycetota</taxon>
        <taxon>Actinomycetes</taxon>
        <taxon>Pseudonocardiales</taxon>
        <taxon>Pseudonocardiaceae</taxon>
        <taxon>Pseudonocardia</taxon>
    </lineage>
</organism>
<reference evidence="1 2" key="1">
    <citation type="submission" date="2020-07" db="EMBL/GenBank/DDBJ databases">
        <title>Sequencing the genomes of 1000 actinobacteria strains.</title>
        <authorList>
            <person name="Klenk H.-P."/>
        </authorList>
    </citation>
    <scope>NUCLEOTIDE SEQUENCE [LARGE SCALE GENOMIC DNA]</scope>
    <source>
        <strain evidence="1 2">DSM 44749</strain>
    </source>
</reference>
<protein>
    <recommendedName>
        <fullName evidence="3">Protein kinase domain-containing protein</fullName>
    </recommendedName>
</protein>
<dbReference type="AlphaFoldDB" id="A0A852W5F4"/>